<organism evidence="1 2">
    <name type="scientific">Edaphobacter modestus</name>
    <dbReference type="NCBI Taxonomy" id="388466"/>
    <lineage>
        <taxon>Bacteria</taxon>
        <taxon>Pseudomonadati</taxon>
        <taxon>Acidobacteriota</taxon>
        <taxon>Terriglobia</taxon>
        <taxon>Terriglobales</taxon>
        <taxon>Acidobacteriaceae</taxon>
        <taxon>Edaphobacter</taxon>
    </lineage>
</organism>
<keyword evidence="2" id="KW-1185">Reference proteome</keyword>
<proteinExistence type="predicted"/>
<gene>
    <name evidence="1" type="ORF">BDD14_0197</name>
</gene>
<protein>
    <submittedName>
        <fullName evidence="1">Uncharacterized protein</fullName>
    </submittedName>
</protein>
<sequence>MEDPAISGTLEANRERRRVNFLGQQRQEAEPNSIAAKLSLANPLQIQMTSDFGAKDVLHGATTEKQANHVRFEPFPLLQETGMRWLRSICVVEFVGSLLMTARYGSKGSLHQNQGNVRCALDGGSKPNRRA</sequence>
<dbReference type="EMBL" id="SHKW01000001">
    <property type="protein sequence ID" value="RZU38893.1"/>
    <property type="molecule type" value="Genomic_DNA"/>
</dbReference>
<accession>A0A4Q7YPV8</accession>
<evidence type="ECO:0000313" key="1">
    <source>
        <dbReference type="EMBL" id="RZU38893.1"/>
    </source>
</evidence>
<dbReference type="AlphaFoldDB" id="A0A4Q7YPV8"/>
<name>A0A4Q7YPV8_9BACT</name>
<evidence type="ECO:0000313" key="2">
    <source>
        <dbReference type="Proteomes" id="UP000292958"/>
    </source>
</evidence>
<comment type="caution">
    <text evidence="1">The sequence shown here is derived from an EMBL/GenBank/DDBJ whole genome shotgun (WGS) entry which is preliminary data.</text>
</comment>
<dbReference type="Proteomes" id="UP000292958">
    <property type="component" value="Unassembled WGS sequence"/>
</dbReference>
<reference evidence="1 2" key="1">
    <citation type="submission" date="2019-02" db="EMBL/GenBank/DDBJ databases">
        <title>Genomic Encyclopedia of Archaeal and Bacterial Type Strains, Phase II (KMG-II): from individual species to whole genera.</title>
        <authorList>
            <person name="Goeker M."/>
        </authorList>
    </citation>
    <scope>NUCLEOTIDE SEQUENCE [LARGE SCALE GENOMIC DNA]</scope>
    <source>
        <strain evidence="1 2">DSM 18101</strain>
    </source>
</reference>